<name>A0A8J5HW56_ZINOF</name>
<sequence>MQIGVPWRCCSWISPSFALDSRIIIGRKQSPRIEERVENSSGQGQGHRHDRARVRNREERRGRKVAISPPLSSSSNELEQDPALSQYKMGVMSRKILPACGRMCYLCPALRARSRQPVKRYKQLLADIFPQSQDEEPNDRKIGKLCEYASRNPLRIPKITEYLEQRCYKELRSEHFGYVKIVMCIYRKLVISCKEHMPLFASSLLDIIHTLFDQTRQAEVQTIGCYTLFDFINSQVDGTHQFNIEGLIPKLCSIAQELGDDEKACCLRAAGLQALSSLVWFMGEHSHISTEFNSIVSAVFENYGDTKKKSEDDQQSEQSRWVQEVLKTEGHVSPSPFIISRIPSWKSIVNDKGELNLTLDEKNSPCFWSRVCLRNMAKLAKEATTVRRVLESLFYYFDNNGSWSAQNGLARYVLCDMQLLMEKDGQNASLLISILVKHLEHKTIIKQPDIQLNIVEVTARLAEQSKAQASAAIIGPISDLVKHLRKSMHCGLGNKHMGDDIIKWNDNFRNALDECIVHLSKKIDDAGPVLDMMAVMLENLSLNLAIARSTIVVVYRTAQIIASVPNLSYRNKVFPETLMHQLLLVMVHPDHETRVGAHRIFSVVLVPSSVSPQPRSVTPELLKDIDLQRTLSRTVSVFSSSAALFEKLRWEKVSVTEKAYQQNMSRVPSHNGQENGKDVKLFKLQSSQSRTRSIKGPPFLREDNIPVVKSNKDSILLRLSSRQITLLLSSFWAQAMFPENAPENYEAIAHSYSLTLLFTRAKYIVALDFGVPMCALFMSSIHESLARSFQLAFALRNISLTEGLLPPSRRRSLLTLATAMFIFASKAFNIAPLISIVQSTINKKTVDPFLQLVDNSKLQAVKTTADNSLVTYGSQEDDNKASISLQAIELTESQTKESIVSVIMNSLSDLSESEQFKIRNQLLSDFLPDDICPLGPQFMKSSGQLLPCESVIEKEVTSAVLVHEDFSESFDTGRDHSELPDDRSNLLSVDQLLETVFDTAWKVGRFSVSTTSDVPFKEMANHCEALMMGKQQKMSVFANTQQKHYILDVGSLEDQYGMQKYSCSEIDQVGKSGNPFLDEDLVDIQRKHSNTRNNTLVPIDFLYQPQCLKLPASSPFDNFLKAAGC</sequence>
<evidence type="ECO:0000313" key="2">
    <source>
        <dbReference type="EMBL" id="KAG6532982.1"/>
    </source>
</evidence>
<evidence type="ECO:0008006" key="4">
    <source>
        <dbReference type="Google" id="ProtNLM"/>
    </source>
</evidence>
<dbReference type="InterPro" id="IPR016024">
    <property type="entry name" value="ARM-type_fold"/>
</dbReference>
<proteinExistence type="predicted"/>
<feature type="region of interest" description="Disordered" evidence="1">
    <location>
        <begin position="33"/>
        <end position="79"/>
    </location>
</feature>
<protein>
    <recommendedName>
        <fullName evidence="4">ARM repeat superfamily protein</fullName>
    </recommendedName>
</protein>
<dbReference type="PANTHER" id="PTHR46087:SF20">
    <property type="entry name" value="OS02G0143200 PROTEIN"/>
    <property type="match status" value="1"/>
</dbReference>
<feature type="compositionally biased region" description="Low complexity" evidence="1">
    <location>
        <begin position="65"/>
        <end position="77"/>
    </location>
</feature>
<dbReference type="SUPFAM" id="SSF48371">
    <property type="entry name" value="ARM repeat"/>
    <property type="match status" value="1"/>
</dbReference>
<dbReference type="PANTHER" id="PTHR46087">
    <property type="entry name" value="PUTATIVE, EXPRESSED-RELATED"/>
    <property type="match status" value="1"/>
</dbReference>
<gene>
    <name evidence="2" type="ORF">ZIOFF_006842</name>
</gene>
<keyword evidence="3" id="KW-1185">Reference proteome</keyword>
<dbReference type="Pfam" id="PF21052">
    <property type="entry name" value="EFR3_ARM"/>
    <property type="match status" value="1"/>
</dbReference>
<evidence type="ECO:0000256" key="1">
    <source>
        <dbReference type="SAM" id="MobiDB-lite"/>
    </source>
</evidence>
<reference evidence="2 3" key="1">
    <citation type="submission" date="2020-08" db="EMBL/GenBank/DDBJ databases">
        <title>Plant Genome Project.</title>
        <authorList>
            <person name="Zhang R.-G."/>
        </authorList>
    </citation>
    <scope>NUCLEOTIDE SEQUENCE [LARGE SCALE GENOMIC DNA]</scope>
    <source>
        <tissue evidence="2">Rhizome</tissue>
    </source>
</reference>
<dbReference type="InterPro" id="IPR055296">
    <property type="entry name" value="SRL2-like"/>
</dbReference>
<dbReference type="AlphaFoldDB" id="A0A8J5HW56"/>
<dbReference type="EMBL" id="JACMSC010000002">
    <property type="protein sequence ID" value="KAG6532982.1"/>
    <property type="molecule type" value="Genomic_DNA"/>
</dbReference>
<dbReference type="Proteomes" id="UP000734854">
    <property type="component" value="Unassembled WGS sequence"/>
</dbReference>
<dbReference type="InterPro" id="IPR049152">
    <property type="entry name" value="EFR3-like_ARM"/>
</dbReference>
<comment type="caution">
    <text evidence="2">The sequence shown here is derived from an EMBL/GenBank/DDBJ whole genome shotgun (WGS) entry which is preliminary data.</text>
</comment>
<accession>A0A8J5HW56</accession>
<organism evidence="2 3">
    <name type="scientific">Zingiber officinale</name>
    <name type="common">Ginger</name>
    <name type="synonym">Amomum zingiber</name>
    <dbReference type="NCBI Taxonomy" id="94328"/>
    <lineage>
        <taxon>Eukaryota</taxon>
        <taxon>Viridiplantae</taxon>
        <taxon>Streptophyta</taxon>
        <taxon>Embryophyta</taxon>
        <taxon>Tracheophyta</taxon>
        <taxon>Spermatophyta</taxon>
        <taxon>Magnoliopsida</taxon>
        <taxon>Liliopsida</taxon>
        <taxon>Zingiberales</taxon>
        <taxon>Zingiberaceae</taxon>
        <taxon>Zingiber</taxon>
    </lineage>
</organism>
<evidence type="ECO:0000313" key="3">
    <source>
        <dbReference type="Proteomes" id="UP000734854"/>
    </source>
</evidence>